<evidence type="ECO:0000313" key="1">
    <source>
        <dbReference type="EMBL" id="KFE34196.1"/>
    </source>
</evidence>
<comment type="caution">
    <text evidence="1">The sequence shown here is derived from an EMBL/GenBank/DDBJ whole genome shotgun (WGS) entry which is preliminary data.</text>
</comment>
<keyword evidence="2" id="KW-1185">Reference proteome</keyword>
<reference evidence="2" key="1">
    <citation type="submission" date="2013-04" db="EMBL/GenBank/DDBJ databases">
        <title>Thioclava sp. 13D2W-2 Genome Sequencing.</title>
        <authorList>
            <person name="Lai Q."/>
            <person name="Li G."/>
            <person name="Shao Z."/>
        </authorList>
    </citation>
    <scope>NUCLEOTIDE SEQUENCE [LARGE SCALE GENOMIC DNA]</scope>
    <source>
        <strain evidence="2">13D2W-2</strain>
    </source>
</reference>
<dbReference type="eggNOG" id="ENOG5034325">
    <property type="taxonomic scope" value="Bacteria"/>
</dbReference>
<proteinExistence type="predicted"/>
<name>A0A085TTZ9_9RHOB</name>
<protein>
    <submittedName>
        <fullName evidence="1">Uncharacterized protein</fullName>
    </submittedName>
</protein>
<organism evidence="1 2">
    <name type="scientific">Thioclava atlantica</name>
    <dbReference type="NCBI Taxonomy" id="1317124"/>
    <lineage>
        <taxon>Bacteria</taxon>
        <taxon>Pseudomonadati</taxon>
        <taxon>Pseudomonadota</taxon>
        <taxon>Alphaproteobacteria</taxon>
        <taxon>Rhodobacterales</taxon>
        <taxon>Paracoccaceae</taxon>
        <taxon>Thioclava</taxon>
    </lineage>
</organism>
<dbReference type="InterPro" id="IPR025644">
    <property type="entry name" value="DUF4344"/>
</dbReference>
<dbReference type="AlphaFoldDB" id="A0A085TTZ9"/>
<accession>A0A085TTZ9</accession>
<reference evidence="1 2" key="2">
    <citation type="journal article" date="2015" name="Antonie Van Leeuwenhoek">
        <title>Thioclava indica sp. nov., isolated from surface seawater of the Indian Ocean.</title>
        <authorList>
            <person name="Liu Y."/>
            <person name="Lai Q."/>
            <person name="Du J."/>
            <person name="Xu H."/>
            <person name="Jiang L."/>
            <person name="Shao Z."/>
        </authorList>
    </citation>
    <scope>NUCLEOTIDE SEQUENCE [LARGE SCALE GENOMIC DNA]</scope>
    <source>
        <strain evidence="1 2">13D2W-2</strain>
    </source>
</reference>
<dbReference type="Pfam" id="PF14247">
    <property type="entry name" value="DUF4344"/>
    <property type="match status" value="1"/>
</dbReference>
<dbReference type="EMBL" id="AQRC01000012">
    <property type="protein sequence ID" value="KFE34196.1"/>
    <property type="molecule type" value="Genomic_DNA"/>
</dbReference>
<dbReference type="Proteomes" id="UP000028607">
    <property type="component" value="Unassembled WGS sequence"/>
</dbReference>
<dbReference type="PATRIC" id="fig|1317124.6.peg.2893"/>
<sequence length="355" mass="39938">MLTSIVVPQHPILEAIMRWLFSVFLVALTAGSALAGVHISDRYEYTVISSPDIEVPARQFVSYKAHIPTSGTLSVSVAVLNKTFNDGSFWVCDASGYQALYAGRAAPSCRGMERTRGHFYFTYNVDRPGDYYLVADNRFSMLDAKHYAFEVRADIRTPDRIRQGYTGLLTLISRAEQEVFSAPQINFSMKPCGTANAYSKTVDGSIVVCSELAQMLEDQGNTKAIVGIMFHEMGHSLLNLWGLPNWGNEQTVDEFSAYMMMRYLDDSYIKADIDFFSNGNTQQEVANMVKNGDPHPLSIQRVRNLQAILKNRTGFMQRWNRALYPHMKTSVLQGIAQWPTTSDDPLLAREILAQR</sequence>
<evidence type="ECO:0000313" key="2">
    <source>
        <dbReference type="Proteomes" id="UP000028607"/>
    </source>
</evidence>
<gene>
    <name evidence="1" type="ORF">DW2_14385</name>
</gene>